<name>A0ABT8GLG7_9BACL</name>
<gene>
    <name evidence="1" type="ORF">QYB95_01750</name>
</gene>
<protein>
    <submittedName>
        <fullName evidence="1">Competence protein ComK</fullName>
    </submittedName>
</protein>
<dbReference type="Proteomes" id="UP001172743">
    <property type="component" value="Unassembled WGS sequence"/>
</dbReference>
<dbReference type="RefSeq" id="WP_301136354.1">
    <property type="nucleotide sequence ID" value="NZ_JAUHTQ010000001.1"/>
</dbReference>
<evidence type="ECO:0000313" key="2">
    <source>
        <dbReference type="Proteomes" id="UP001172743"/>
    </source>
</evidence>
<dbReference type="InterPro" id="IPR046341">
    <property type="entry name" value="SET_dom_sf"/>
</dbReference>
<dbReference type="Pfam" id="PF06338">
    <property type="entry name" value="ComK"/>
    <property type="match status" value="1"/>
</dbReference>
<organism evidence="1 2">
    <name type="scientific">Ureibacillus aquaedulcis</name>
    <dbReference type="NCBI Taxonomy" id="3058421"/>
    <lineage>
        <taxon>Bacteria</taxon>
        <taxon>Bacillati</taxon>
        <taxon>Bacillota</taxon>
        <taxon>Bacilli</taxon>
        <taxon>Bacillales</taxon>
        <taxon>Caryophanaceae</taxon>
        <taxon>Ureibacillus</taxon>
    </lineage>
</organism>
<accession>A0ABT8GLG7</accession>
<sequence>MLKNIILIESYRISFNTYLIMPIKNGEKLYCHVYDKNGEFIVERKPIYIVRKSCEILGYNYNHAKNFSKSFLGKAKHKLPIIITHDGIPNVFFPLFSPTSPNNIWVGLHAITNIRRHKEFTEITLIDGKEFVLPINYASFCSQYVCATMLQKHASQQRIIIRNELTQPPKPIHSQELTELFEKIDPIGPSDPDSFDRN</sequence>
<evidence type="ECO:0000313" key="1">
    <source>
        <dbReference type="EMBL" id="MDN4492252.1"/>
    </source>
</evidence>
<dbReference type="SUPFAM" id="SSF82199">
    <property type="entry name" value="SET domain"/>
    <property type="match status" value="1"/>
</dbReference>
<dbReference type="EMBL" id="JAUHTQ010000001">
    <property type="protein sequence ID" value="MDN4492252.1"/>
    <property type="molecule type" value="Genomic_DNA"/>
</dbReference>
<proteinExistence type="predicted"/>
<reference evidence="1" key="1">
    <citation type="submission" date="2023-07" db="EMBL/GenBank/DDBJ databases">
        <title>Ureibacillus sp. isolated from freshwater well.</title>
        <authorList>
            <person name="Kirdat K."/>
            <person name="Bhatt A."/>
            <person name="Teware R."/>
            <person name="Bhavsar Y."/>
            <person name="Yadav A."/>
        </authorList>
    </citation>
    <scope>NUCLEOTIDE SEQUENCE</scope>
    <source>
        <strain evidence="1">BA0131</strain>
    </source>
</reference>
<keyword evidence="2" id="KW-1185">Reference proteome</keyword>
<comment type="caution">
    <text evidence="1">The sequence shown here is derived from an EMBL/GenBank/DDBJ whole genome shotgun (WGS) entry which is preliminary data.</text>
</comment>
<dbReference type="InterPro" id="IPR010461">
    <property type="entry name" value="ComK"/>
</dbReference>